<keyword evidence="2" id="KW-1185">Reference proteome</keyword>
<dbReference type="InterPro" id="IPR045538">
    <property type="entry name" value="CIS_TMP"/>
</dbReference>
<proteinExistence type="predicted"/>
<dbReference type="AlphaFoldDB" id="A0A6C0RD83"/>
<evidence type="ECO:0000313" key="2">
    <source>
        <dbReference type="Proteomes" id="UP000474630"/>
    </source>
</evidence>
<dbReference type="Proteomes" id="UP000474630">
    <property type="component" value="Chromosome"/>
</dbReference>
<dbReference type="KEGG" id="drc:G0Q07_12455"/>
<protein>
    <submittedName>
        <fullName evidence="1">Uncharacterized protein</fullName>
    </submittedName>
</protein>
<dbReference type="RefSeq" id="WP_163346393.1">
    <property type="nucleotide sequence ID" value="NZ_CP048409.1"/>
</dbReference>
<accession>A0A6C0RD83</accession>
<name>A0A6C0RD83_9BACT</name>
<reference evidence="1 2" key="1">
    <citation type="submission" date="2020-02" db="EMBL/GenBank/DDBJ databases">
        <title>Genome sequencing for Draconibacterium sp. strain M1.</title>
        <authorList>
            <person name="Park S.-J."/>
        </authorList>
    </citation>
    <scope>NUCLEOTIDE SEQUENCE [LARGE SCALE GENOMIC DNA]</scope>
    <source>
        <strain evidence="1 2">M1</strain>
    </source>
</reference>
<organism evidence="1 2">
    <name type="scientific">Draconibacterium halophilum</name>
    <dbReference type="NCBI Taxonomy" id="2706887"/>
    <lineage>
        <taxon>Bacteria</taxon>
        <taxon>Pseudomonadati</taxon>
        <taxon>Bacteroidota</taxon>
        <taxon>Bacteroidia</taxon>
        <taxon>Marinilabiliales</taxon>
        <taxon>Prolixibacteraceae</taxon>
        <taxon>Draconibacterium</taxon>
    </lineage>
</organism>
<evidence type="ECO:0000313" key="1">
    <source>
        <dbReference type="EMBL" id="QIA08474.1"/>
    </source>
</evidence>
<gene>
    <name evidence="1" type="ORF">G0Q07_12455</name>
</gene>
<sequence length="507" mass="59066">MNADRHIIDKVFLDINAISETEAYWLKDHISSFLNDLVFPGLEQLFNDMGERDSISRFERINLDISLDNWDDPNVLRIEIENQLRQKIAFAAIEKRYPVNGDKNGAKGISGYHESNKISGEQNQQSIFLFFLKNGYLPWFGQKSDVDQLLSEKEWIKNMETERFVTKVKELLKSDETVLQRFVWQLPTRNSIQFINSFKAFDFPADSGVNTFMKKLTNTLRNHFISVLLKISIGKDESDWKPELIRFYASYLSENHSHKTLEDQIHQLGNKLKNISRHTNLVLTQKDCDKVSVLLKQNARNQLAEKGRTKQKERKIENDPTIISQGNNFTVKKEPLFFDKDTGEIAVQNAGQVLFHPFLKLFFQKFNWLDKASNIKDDNRIKALQTLHYCATGNDQFFEGDLVLEKFLCDVPLKTTIPGSSLLNEAVKSEADNMLRELIKNWPALKNTSPDGLREMFVKRSGKLIQKDRNFKLIVERKTQDILLDKLPWNMSIIKLPWKKELIFVEW</sequence>
<dbReference type="EMBL" id="CP048409">
    <property type="protein sequence ID" value="QIA08474.1"/>
    <property type="molecule type" value="Genomic_DNA"/>
</dbReference>
<dbReference type="Pfam" id="PF19268">
    <property type="entry name" value="CIS_TMP"/>
    <property type="match status" value="1"/>
</dbReference>